<dbReference type="EMBL" id="PXNS01000005">
    <property type="protein sequence ID" value="PTL94533.1"/>
    <property type="molecule type" value="Genomic_DNA"/>
</dbReference>
<dbReference type="SUPFAM" id="SSF50475">
    <property type="entry name" value="FMN-binding split barrel"/>
    <property type="match status" value="1"/>
</dbReference>
<dbReference type="PANTHER" id="PTHR33798">
    <property type="entry name" value="FLAVOPROTEIN OXYGENASE"/>
    <property type="match status" value="1"/>
</dbReference>
<dbReference type="Pfam" id="PF01613">
    <property type="entry name" value="Flavin_Reduct"/>
    <property type="match status" value="1"/>
</dbReference>
<reference evidence="6 7" key="1">
    <citation type="submission" date="2018-03" db="EMBL/GenBank/DDBJ databases">
        <authorList>
            <person name="Zhou J."/>
            <person name="Li X."/>
            <person name="Xue M."/>
            <person name="Yin J."/>
        </authorList>
    </citation>
    <scope>NUCLEOTIDE SEQUENCE [LARGE SCALE GENOMIC DNA]</scope>
    <source>
        <strain evidence="6 7">SYSU ZJ2214</strain>
    </source>
</reference>
<dbReference type="InterPro" id="IPR012349">
    <property type="entry name" value="Split_barrel_FMN-bd"/>
</dbReference>
<dbReference type="SMART" id="SM00903">
    <property type="entry name" value="Flavin_Reduct"/>
    <property type="match status" value="1"/>
</dbReference>
<comment type="similarity">
    <text evidence="4">Belongs to the flavoredoxin family.</text>
</comment>
<comment type="cofactor">
    <cofactor evidence="1">
        <name>FMN</name>
        <dbReference type="ChEBI" id="CHEBI:58210"/>
    </cofactor>
</comment>
<gene>
    <name evidence="6" type="ORF">C6W88_09080</name>
</gene>
<evidence type="ECO:0000256" key="1">
    <source>
        <dbReference type="ARBA" id="ARBA00001917"/>
    </source>
</evidence>
<evidence type="ECO:0000259" key="5">
    <source>
        <dbReference type="SMART" id="SM00903"/>
    </source>
</evidence>
<evidence type="ECO:0000256" key="3">
    <source>
        <dbReference type="ARBA" id="ARBA00022643"/>
    </source>
</evidence>
<keyword evidence="2" id="KW-0285">Flavoprotein</keyword>
<proteinExistence type="inferred from homology"/>
<dbReference type="InterPro" id="IPR002563">
    <property type="entry name" value="Flavin_Rdtase-like_dom"/>
</dbReference>
<evidence type="ECO:0000313" key="7">
    <source>
        <dbReference type="Proteomes" id="UP000241895"/>
    </source>
</evidence>
<dbReference type="Gene3D" id="2.30.110.10">
    <property type="entry name" value="Electron Transport, Fmn-binding Protein, Chain A"/>
    <property type="match status" value="1"/>
</dbReference>
<evidence type="ECO:0000256" key="4">
    <source>
        <dbReference type="ARBA" id="ARBA00038054"/>
    </source>
</evidence>
<organism evidence="6 7">
    <name type="scientific">Halomonas litopenaei</name>
    <dbReference type="NCBI Taxonomy" id="2109328"/>
    <lineage>
        <taxon>Bacteria</taxon>
        <taxon>Pseudomonadati</taxon>
        <taxon>Pseudomonadota</taxon>
        <taxon>Gammaproteobacteria</taxon>
        <taxon>Oceanospirillales</taxon>
        <taxon>Halomonadaceae</taxon>
        <taxon>Halomonas</taxon>
    </lineage>
</organism>
<keyword evidence="3" id="KW-0288">FMN</keyword>
<accession>A0ABX5IVD3</accession>
<comment type="caution">
    <text evidence="6">The sequence shown here is derived from an EMBL/GenBank/DDBJ whole genome shotgun (WGS) entry which is preliminary data.</text>
</comment>
<dbReference type="Proteomes" id="UP000241895">
    <property type="component" value="Unassembled WGS sequence"/>
</dbReference>
<evidence type="ECO:0000256" key="2">
    <source>
        <dbReference type="ARBA" id="ARBA00022630"/>
    </source>
</evidence>
<dbReference type="PANTHER" id="PTHR33798:SF5">
    <property type="entry name" value="FLAVIN REDUCTASE LIKE DOMAIN-CONTAINING PROTEIN"/>
    <property type="match status" value="1"/>
</dbReference>
<keyword evidence="7" id="KW-1185">Reference proteome</keyword>
<name>A0ABX5IVD3_9GAMM</name>
<feature type="domain" description="Flavin reductase like" evidence="5">
    <location>
        <begin position="30"/>
        <end position="184"/>
    </location>
</feature>
<protein>
    <submittedName>
        <fullName evidence="6">Flavin reductase family protein</fullName>
    </submittedName>
</protein>
<sequence length="212" mass="22497">MKTRSSTVSDDATLKVSELDAGLIYRLFSGAIAPRPIAWVSTLSESGHANLAPFSFFNVASVDPPVLAFSPLLNGEGATKDTIANLKQVGECIVHIGGEALAEALNATSASLPPEGDEFDHAGLTKASLGDLRVPRIQEAPVAFGCRLHDILHFGDRPLSGNLVLAEVTVIHADPRVWNGRHVSCDALAPIGRMAGSDYARCTDLFSLERPK</sequence>
<evidence type="ECO:0000313" key="6">
    <source>
        <dbReference type="EMBL" id="PTL94533.1"/>
    </source>
</evidence>